<dbReference type="Proteomes" id="UP000325313">
    <property type="component" value="Unassembled WGS sequence"/>
</dbReference>
<organism evidence="2 3">
    <name type="scientific">Puccinia graminis f. sp. tritici</name>
    <dbReference type="NCBI Taxonomy" id="56615"/>
    <lineage>
        <taxon>Eukaryota</taxon>
        <taxon>Fungi</taxon>
        <taxon>Dikarya</taxon>
        <taxon>Basidiomycota</taxon>
        <taxon>Pucciniomycotina</taxon>
        <taxon>Pucciniomycetes</taxon>
        <taxon>Pucciniales</taxon>
        <taxon>Pucciniaceae</taxon>
        <taxon>Puccinia</taxon>
    </lineage>
</organism>
<feature type="region of interest" description="Disordered" evidence="1">
    <location>
        <begin position="85"/>
        <end position="138"/>
    </location>
</feature>
<name>A0A5B0QKI5_PUCGR</name>
<sequence>MSNNNTPQDNQQQGLAINSQTDQRLNHLDSRMERMATSLETLIGIVKATEPPQPVQPTLRFDPVSTAPTATNPNFAQFAFVTPGGLHPAQQQQPPGGLHPPQQQQPAPTAHQQQQTEVPRQFPSHEHPPNGQDTQGPVYLEPAKLPEVWFSGETRQLAPFLRVIQDFLYIRQAFFSSQPRMIVWILRHFGF</sequence>
<proteinExistence type="predicted"/>
<evidence type="ECO:0000256" key="1">
    <source>
        <dbReference type="SAM" id="MobiDB-lite"/>
    </source>
</evidence>
<accession>A0A5B0QKI5</accession>
<dbReference type="AlphaFoldDB" id="A0A5B0QKI5"/>
<dbReference type="EMBL" id="VDEP01000276">
    <property type="protein sequence ID" value="KAA1113698.1"/>
    <property type="molecule type" value="Genomic_DNA"/>
</dbReference>
<gene>
    <name evidence="2" type="ORF">PGTUg99_022001</name>
</gene>
<evidence type="ECO:0000313" key="2">
    <source>
        <dbReference type="EMBL" id="KAA1113698.1"/>
    </source>
</evidence>
<reference evidence="2 3" key="1">
    <citation type="submission" date="2019-05" db="EMBL/GenBank/DDBJ databases">
        <title>Emergence of the Ug99 lineage of the wheat stem rust pathogen through somatic hybridization.</title>
        <authorList>
            <person name="Li F."/>
            <person name="Upadhyaya N.M."/>
            <person name="Sperschneider J."/>
            <person name="Matny O."/>
            <person name="Nguyen-Phuc H."/>
            <person name="Mago R."/>
            <person name="Raley C."/>
            <person name="Miller M.E."/>
            <person name="Silverstein K.A.T."/>
            <person name="Henningsen E."/>
            <person name="Hirsch C.D."/>
            <person name="Visser B."/>
            <person name="Pretorius Z.A."/>
            <person name="Steffenson B.J."/>
            <person name="Schwessinger B."/>
            <person name="Dodds P.N."/>
            <person name="Figueroa M."/>
        </authorList>
    </citation>
    <scope>NUCLEOTIDE SEQUENCE [LARGE SCALE GENOMIC DNA]</scope>
    <source>
        <strain evidence="2 3">Ug99</strain>
    </source>
</reference>
<protein>
    <submittedName>
        <fullName evidence="2">Uncharacterized protein</fullName>
    </submittedName>
</protein>
<feature type="region of interest" description="Disordered" evidence="1">
    <location>
        <begin position="48"/>
        <end position="70"/>
    </location>
</feature>
<feature type="compositionally biased region" description="Low complexity" evidence="1">
    <location>
        <begin position="85"/>
        <end position="116"/>
    </location>
</feature>
<feature type="region of interest" description="Disordered" evidence="1">
    <location>
        <begin position="1"/>
        <end position="21"/>
    </location>
</feature>
<evidence type="ECO:0000313" key="3">
    <source>
        <dbReference type="Proteomes" id="UP000325313"/>
    </source>
</evidence>
<comment type="caution">
    <text evidence="2">The sequence shown here is derived from an EMBL/GenBank/DDBJ whole genome shotgun (WGS) entry which is preliminary data.</text>
</comment>